<evidence type="ECO:0000313" key="3">
    <source>
        <dbReference type="Proteomes" id="UP000552644"/>
    </source>
</evidence>
<accession>A0A7W7QS08</accession>
<feature type="region of interest" description="Disordered" evidence="1">
    <location>
        <begin position="241"/>
        <end position="275"/>
    </location>
</feature>
<dbReference type="Proteomes" id="UP000552644">
    <property type="component" value="Unassembled WGS sequence"/>
</dbReference>
<proteinExistence type="predicted"/>
<evidence type="ECO:0000313" key="2">
    <source>
        <dbReference type="EMBL" id="MBB4918666.1"/>
    </source>
</evidence>
<reference evidence="2 3" key="1">
    <citation type="submission" date="2020-08" db="EMBL/GenBank/DDBJ databases">
        <title>Genomic Encyclopedia of Type Strains, Phase III (KMG-III): the genomes of soil and plant-associated and newly described type strains.</title>
        <authorList>
            <person name="Whitman W."/>
        </authorList>
    </citation>
    <scope>NUCLEOTIDE SEQUENCE [LARGE SCALE GENOMIC DNA]</scope>
    <source>
        <strain evidence="2 3">CECT 8840</strain>
    </source>
</reference>
<name>A0A7W7QS08_9ACTN</name>
<evidence type="ECO:0000256" key="1">
    <source>
        <dbReference type="SAM" id="MobiDB-lite"/>
    </source>
</evidence>
<comment type="caution">
    <text evidence="2">The sequence shown here is derived from an EMBL/GenBank/DDBJ whole genome shotgun (WGS) entry which is preliminary data.</text>
</comment>
<dbReference type="EMBL" id="JACHJP010000007">
    <property type="protein sequence ID" value="MBB4918666.1"/>
    <property type="molecule type" value="Genomic_DNA"/>
</dbReference>
<dbReference type="RefSeq" id="WP_184720142.1">
    <property type="nucleotide sequence ID" value="NZ_JACHJP010000007.1"/>
</dbReference>
<protein>
    <submittedName>
        <fullName evidence="2">Uncharacterized protein</fullName>
    </submittedName>
</protein>
<sequence>MTTPPTPPTVSLVHPERAAKWAARGEMAATAQKAIETLKTSNQLIPSLATAVAIVTTAVANTPGMNDAKANWNSLAKALEVAYPSLIGNAVFLTRADWQADDREEFLNATVLFCGELQKLSGVCYTMEGRMEALRQAYYDYWKGIATLSGTVLLYAVAARRMSMANPATAAAAQIQLQRLGNVVNGLTAKMTMLLGSYLALAGSALTSLMERMSDLHNVTPTGGTKVDFKKIVLSTEPPSSWIAPKREVGEPATNKPDPKVDATLDKITGNQPQR</sequence>
<dbReference type="AlphaFoldDB" id="A0A7W7QS08"/>
<gene>
    <name evidence="2" type="ORF">FHS44_005796</name>
</gene>
<keyword evidence="3" id="KW-1185">Reference proteome</keyword>
<organism evidence="2 3">
    <name type="scientific">Streptosporangium saharense</name>
    <dbReference type="NCBI Taxonomy" id="1706840"/>
    <lineage>
        <taxon>Bacteria</taxon>
        <taxon>Bacillati</taxon>
        <taxon>Actinomycetota</taxon>
        <taxon>Actinomycetes</taxon>
        <taxon>Streptosporangiales</taxon>
        <taxon>Streptosporangiaceae</taxon>
        <taxon>Streptosporangium</taxon>
    </lineage>
</organism>